<feature type="transmembrane region" description="Helical" evidence="1">
    <location>
        <begin position="6"/>
        <end position="37"/>
    </location>
</feature>
<accession>A0A0G0ZGF8</accession>
<evidence type="ECO:0000313" key="2">
    <source>
        <dbReference type="EMBL" id="KKS47774.1"/>
    </source>
</evidence>
<keyword evidence="1" id="KW-0472">Membrane</keyword>
<gene>
    <name evidence="2" type="ORF">UV12_C0005G0049</name>
</gene>
<dbReference type="STRING" id="1618756.UV12_C0005G0049"/>
<keyword evidence="1" id="KW-0812">Transmembrane</keyword>
<sequence length="60" mass="7347">MYYTRFAVFFFATFFATFFFATFFATFFFAAILFFVFTNTVTYRKHIMQIIIYNNIRPDV</sequence>
<evidence type="ECO:0000256" key="1">
    <source>
        <dbReference type="SAM" id="Phobius"/>
    </source>
</evidence>
<evidence type="ECO:0000313" key="3">
    <source>
        <dbReference type="Proteomes" id="UP000034704"/>
    </source>
</evidence>
<reference evidence="2 3" key="1">
    <citation type="journal article" date="2015" name="Nature">
        <title>rRNA introns, odd ribosomes, and small enigmatic genomes across a large radiation of phyla.</title>
        <authorList>
            <person name="Brown C.T."/>
            <person name="Hug L.A."/>
            <person name="Thomas B.C."/>
            <person name="Sharon I."/>
            <person name="Castelle C.J."/>
            <person name="Singh A."/>
            <person name="Wilkins M.J."/>
            <person name="Williams K.H."/>
            <person name="Banfield J.F."/>
        </authorList>
    </citation>
    <scope>NUCLEOTIDE SEQUENCE [LARGE SCALE GENOMIC DNA]</scope>
</reference>
<dbReference type="AlphaFoldDB" id="A0A0G0ZGF8"/>
<protein>
    <submittedName>
        <fullName evidence="2">Uncharacterized protein</fullName>
    </submittedName>
</protein>
<dbReference type="Proteomes" id="UP000034704">
    <property type="component" value="Unassembled WGS sequence"/>
</dbReference>
<dbReference type="EMBL" id="LCDG01000005">
    <property type="protein sequence ID" value="KKS47774.1"/>
    <property type="molecule type" value="Genomic_DNA"/>
</dbReference>
<comment type="caution">
    <text evidence="2">The sequence shown here is derived from an EMBL/GenBank/DDBJ whole genome shotgun (WGS) entry which is preliminary data.</text>
</comment>
<keyword evidence="1" id="KW-1133">Transmembrane helix</keyword>
<name>A0A0G0ZGF8_9BACT</name>
<proteinExistence type="predicted"/>
<organism evidence="2 3">
    <name type="scientific">Candidatus Nomurabacteria bacterium GW2011_GWC2_42_20</name>
    <dbReference type="NCBI Taxonomy" id="1618756"/>
    <lineage>
        <taxon>Bacteria</taxon>
        <taxon>Candidatus Nomuraibacteriota</taxon>
    </lineage>
</organism>